<keyword evidence="5 7" id="KW-1133">Transmembrane helix</keyword>
<dbReference type="GO" id="GO:0005886">
    <property type="term" value="C:plasma membrane"/>
    <property type="evidence" value="ECO:0007669"/>
    <property type="project" value="UniProtKB-SubCell"/>
</dbReference>
<name>Q0W3L9_METAR</name>
<evidence type="ECO:0000256" key="5">
    <source>
        <dbReference type="ARBA" id="ARBA00022989"/>
    </source>
</evidence>
<accession>Q0W3L9</accession>
<organism evidence="8 9">
    <name type="scientific">Methanocella arvoryzae (strain DSM 22066 / NBRC 105507 / MRE50)</name>
    <dbReference type="NCBI Taxonomy" id="351160"/>
    <lineage>
        <taxon>Archaea</taxon>
        <taxon>Methanobacteriati</taxon>
        <taxon>Methanobacteriota</taxon>
        <taxon>Stenosarchaea group</taxon>
        <taxon>Methanomicrobia</taxon>
        <taxon>Methanocellales</taxon>
        <taxon>Methanocellaceae</taxon>
        <taxon>Methanocella</taxon>
    </lineage>
</organism>
<protein>
    <recommendedName>
        <fullName evidence="7">UPF0056 membrane protein</fullName>
    </recommendedName>
</protein>
<dbReference type="Proteomes" id="UP000000663">
    <property type="component" value="Chromosome"/>
</dbReference>
<reference evidence="8 9" key="1">
    <citation type="journal article" date="2006" name="Science">
        <title>Genome of rice cluster I archaea -- the key methane producers in the rice rhizosphere.</title>
        <authorList>
            <person name="Erkel C."/>
            <person name="Kube M."/>
            <person name="Reinhardt R."/>
            <person name="Liesack W."/>
        </authorList>
    </citation>
    <scope>NUCLEOTIDE SEQUENCE [LARGE SCALE GENOMIC DNA]</scope>
    <source>
        <strain evidence="9">DSM 22066 / NBRC 105507 / MRE50</strain>
    </source>
</reference>
<feature type="transmembrane region" description="Helical" evidence="7">
    <location>
        <begin position="148"/>
        <end position="166"/>
    </location>
</feature>
<dbReference type="InterPro" id="IPR002771">
    <property type="entry name" value="Multi_antbiot-R_MarC"/>
</dbReference>
<sequence length="215" mass="22788">MVFDSALSYTLFIHALVGVFVIVNPFGNIPIFISLTSKLTPAERRTAIIKSLLIATAILLVFALIGQAVFTLLNVTLPSLRIAGGLLLLAIAFDMLMGRSPASKIDESDEREAVAVTPMATPLLAGPGAMSTVMILMNEAATNDLQKLSIFLAILLAMGAAFLILINSELLYSVIKKDGSRVLTKIMGIVLATIAIEMMVNGLLKAFPVLAGMGI</sequence>
<keyword evidence="9" id="KW-1185">Reference proteome</keyword>
<evidence type="ECO:0000256" key="2">
    <source>
        <dbReference type="ARBA" id="ARBA00009784"/>
    </source>
</evidence>
<feature type="transmembrane region" description="Helical" evidence="7">
    <location>
        <begin position="114"/>
        <end position="136"/>
    </location>
</feature>
<gene>
    <name evidence="8" type="ORF">RCIX1839</name>
</gene>
<dbReference type="RefSeq" id="WP_012035544.1">
    <property type="nucleotide sequence ID" value="NC_009464.1"/>
</dbReference>
<comment type="similarity">
    <text evidence="2 7">Belongs to the UPF0056 (MarC) family.</text>
</comment>
<dbReference type="KEGG" id="rci:RCIX1839"/>
<dbReference type="NCBIfam" id="TIGR00427">
    <property type="entry name" value="NAAT family transporter"/>
    <property type="match status" value="1"/>
</dbReference>
<evidence type="ECO:0000313" key="9">
    <source>
        <dbReference type="Proteomes" id="UP000000663"/>
    </source>
</evidence>
<feature type="transmembrane region" description="Helical" evidence="7">
    <location>
        <begin position="12"/>
        <end position="35"/>
    </location>
</feature>
<dbReference type="eggNOG" id="arCOG01997">
    <property type="taxonomic scope" value="Archaea"/>
</dbReference>
<comment type="subcellular location">
    <subcellularLocation>
        <location evidence="1 7">Cell membrane</location>
        <topology evidence="1 7">Multi-pass membrane protein</topology>
    </subcellularLocation>
</comment>
<dbReference type="PANTHER" id="PTHR33508">
    <property type="entry name" value="UPF0056 MEMBRANE PROTEIN YHCE"/>
    <property type="match status" value="1"/>
</dbReference>
<dbReference type="AlphaFoldDB" id="Q0W3L9"/>
<keyword evidence="6 7" id="KW-0472">Membrane</keyword>
<evidence type="ECO:0000256" key="1">
    <source>
        <dbReference type="ARBA" id="ARBA00004651"/>
    </source>
</evidence>
<keyword evidence="4 7" id="KW-0812">Transmembrane</keyword>
<dbReference type="Pfam" id="PF01914">
    <property type="entry name" value="MarC"/>
    <property type="match status" value="1"/>
</dbReference>
<evidence type="ECO:0000256" key="3">
    <source>
        <dbReference type="ARBA" id="ARBA00022475"/>
    </source>
</evidence>
<evidence type="ECO:0000256" key="4">
    <source>
        <dbReference type="ARBA" id="ARBA00022692"/>
    </source>
</evidence>
<dbReference type="GeneID" id="5144456"/>
<evidence type="ECO:0000256" key="7">
    <source>
        <dbReference type="RuleBase" id="RU362048"/>
    </source>
</evidence>
<feature type="transmembrane region" description="Helical" evidence="7">
    <location>
        <begin position="186"/>
        <end position="204"/>
    </location>
</feature>
<evidence type="ECO:0000313" key="8">
    <source>
        <dbReference type="EMBL" id="CAJ37024.1"/>
    </source>
</evidence>
<proteinExistence type="inferred from homology"/>
<dbReference type="STRING" id="351160.RCIX1839"/>
<dbReference type="OrthoDB" id="10856at2157"/>
<feature type="transmembrane region" description="Helical" evidence="7">
    <location>
        <begin position="82"/>
        <end position="102"/>
    </location>
</feature>
<feature type="transmembrane region" description="Helical" evidence="7">
    <location>
        <begin position="47"/>
        <end position="70"/>
    </location>
</feature>
<keyword evidence="3" id="KW-1003">Cell membrane</keyword>
<dbReference type="PANTHER" id="PTHR33508:SF1">
    <property type="entry name" value="UPF0056 MEMBRANE PROTEIN YHCE"/>
    <property type="match status" value="1"/>
</dbReference>
<dbReference type="EMBL" id="AM114193">
    <property type="protein sequence ID" value="CAJ37024.1"/>
    <property type="molecule type" value="Genomic_DNA"/>
</dbReference>
<evidence type="ECO:0000256" key="6">
    <source>
        <dbReference type="ARBA" id="ARBA00023136"/>
    </source>
</evidence>